<dbReference type="GO" id="GO:0004386">
    <property type="term" value="F:helicase activity"/>
    <property type="evidence" value="ECO:0007669"/>
    <property type="project" value="InterPro"/>
</dbReference>
<evidence type="ECO:0000313" key="4">
    <source>
        <dbReference type="RefSeq" id="XP_030080780.1"/>
    </source>
</evidence>
<dbReference type="InterPro" id="IPR041679">
    <property type="entry name" value="DNA2/NAM7-like_C"/>
</dbReference>
<dbReference type="Pfam" id="PF13086">
    <property type="entry name" value="AAA_11"/>
    <property type="match status" value="1"/>
</dbReference>
<feature type="domain" description="DNA2/NAM7 helicase-like C-terminal" evidence="2">
    <location>
        <begin position="687"/>
        <end position="866"/>
    </location>
</feature>
<feature type="domain" description="DNA2/NAM7 helicase helicase" evidence="1">
    <location>
        <begin position="448"/>
        <end position="677"/>
    </location>
</feature>
<reference evidence="4" key="1">
    <citation type="submission" date="2025-08" db="UniProtKB">
        <authorList>
            <consortium name="RefSeq"/>
        </authorList>
    </citation>
    <scope>IDENTIFICATION</scope>
    <source>
        <strain evidence="4">15085-1641.00</strain>
        <tissue evidence="4">Whole body</tissue>
    </source>
</reference>
<evidence type="ECO:0000313" key="3">
    <source>
        <dbReference type="Proteomes" id="UP000504633"/>
    </source>
</evidence>
<sequence>MSGSDDDWFSKDEDELVQNLNQRIKQQVDNETHEERIDFCSRPDNYVQQLSLEETKDAKSPARFTTVEFAKALKMTALEMFLYFMSENRDLFKDQIMPNDSHKRVLQYVQILTRLCQLEMGGFDEQLLSGFARQSVLFDHMKRFALKVFKPRSKDSLDDESQVLLCGIKNLLIRAHKMGKLQKSGYELIEHFKKLIALCHTPQLLEHPLCVGFAKELEVLPNVSHVKNEIYPKLDQLLRTDAVGTEANIAPALDSADVARYIDCQRQLLCEDFTQPLREYVQHLRSKSNIDELVAEQLLFPHTQLMLNPEFAEAQQHSLIFMQLMSPRQEEIKYLKNVKGGALLCFTTSYDFDNLILATVSYTSRLMLNQGYLNVEVVKQYNIGNIYGKPLIMFETPVFFEPYLRVHNYLSTCSADNFPMRRYIVEGQVDIRPPAYIRPDFQPPLQTKLNESQRAAFGAALLNEFCLIQGPPGTGKTHLSVELVNTLLQNANRLKSGPIIVLTYSNDSLDKFLLKAAQYTDSIVRFGNQSRLPEIEKYNVRGLTDDQLVPPRLKRVWWLAKCEFKEQFEQLQTLHADFDGTDPAYLLIQSKLEQLQVVGEKINTLRAIFHFYQARDKALLAMTTSCAARLNFLFRLLESKCVIFEEAAEIAEPHVLACLTPYTEHVVLIGDHKQLQPHTGNYTQQGLQVSLFERLITHNFPASVLNVQYRMRSCIAELLVPIFYDKLISDDSVNAYGNVTKMASNMYFVNHTHPEEQMVDMSFINKHEAEELMNLLKHLRYDPSKVVILSPYNAQIEYIKSLLNRKKLYKYLVTSVDSYQGLEANIILLSLVRSNPAGQIGFLRLPNRVCVALSRARLALYMIGNMDTLQHGNPKLWGAINAKLRAANAIGPAFPYSTESVA</sequence>
<proteinExistence type="predicted"/>
<dbReference type="OMA" id="CLTPHTE"/>
<accession>A0A6J2SX66</accession>
<dbReference type="InterPro" id="IPR027417">
    <property type="entry name" value="P-loop_NTPase"/>
</dbReference>
<evidence type="ECO:0000259" key="2">
    <source>
        <dbReference type="Pfam" id="PF13087"/>
    </source>
</evidence>
<dbReference type="PANTHER" id="PTHR10887">
    <property type="entry name" value="DNA2/NAM7 HELICASE FAMILY"/>
    <property type="match status" value="1"/>
</dbReference>
<dbReference type="InterPro" id="IPR041677">
    <property type="entry name" value="DNA2/NAM7_AAA_11"/>
</dbReference>
<dbReference type="SUPFAM" id="SSF52540">
    <property type="entry name" value="P-loop containing nucleoside triphosphate hydrolases"/>
    <property type="match status" value="1"/>
</dbReference>
<dbReference type="RefSeq" id="XP_030080780.1">
    <property type="nucleotide sequence ID" value="XM_030224920.1"/>
</dbReference>
<dbReference type="OrthoDB" id="2423195at2759"/>
<keyword evidence="3" id="KW-1185">Reference proteome</keyword>
<dbReference type="Gene3D" id="3.40.50.300">
    <property type="entry name" value="P-loop containing nucleotide triphosphate hydrolases"/>
    <property type="match status" value="2"/>
</dbReference>
<protein>
    <submittedName>
        <fullName evidence="4">NFX1-type zinc finger-containing protein 1 isoform X1</fullName>
    </submittedName>
</protein>
<dbReference type="GeneID" id="111597177"/>
<dbReference type="GO" id="GO:0031380">
    <property type="term" value="C:nuclear RNA-directed RNA polymerase complex"/>
    <property type="evidence" value="ECO:0007669"/>
    <property type="project" value="TreeGrafter"/>
</dbReference>
<dbReference type="Pfam" id="PF13087">
    <property type="entry name" value="AAA_12"/>
    <property type="match status" value="1"/>
</dbReference>
<dbReference type="Proteomes" id="UP000504633">
    <property type="component" value="Unplaced"/>
</dbReference>
<name>A0A6J2SX66_DROHY</name>
<dbReference type="InterPro" id="IPR047187">
    <property type="entry name" value="SF1_C_Upf1"/>
</dbReference>
<gene>
    <name evidence="4" type="primary">LOC111597177</name>
</gene>
<dbReference type="CDD" id="cd17936">
    <property type="entry name" value="EEXXEc_NFX1"/>
    <property type="match status" value="1"/>
</dbReference>
<dbReference type="CDD" id="cd18808">
    <property type="entry name" value="SF1_C_Upf1"/>
    <property type="match status" value="1"/>
</dbReference>
<organism evidence="3 4">
    <name type="scientific">Drosophila hydei</name>
    <name type="common">Fruit fly</name>
    <dbReference type="NCBI Taxonomy" id="7224"/>
    <lineage>
        <taxon>Eukaryota</taxon>
        <taxon>Metazoa</taxon>
        <taxon>Ecdysozoa</taxon>
        <taxon>Arthropoda</taxon>
        <taxon>Hexapoda</taxon>
        <taxon>Insecta</taxon>
        <taxon>Pterygota</taxon>
        <taxon>Neoptera</taxon>
        <taxon>Endopterygota</taxon>
        <taxon>Diptera</taxon>
        <taxon>Brachycera</taxon>
        <taxon>Muscomorpha</taxon>
        <taxon>Ephydroidea</taxon>
        <taxon>Drosophilidae</taxon>
        <taxon>Drosophila</taxon>
    </lineage>
</organism>
<dbReference type="PANTHER" id="PTHR10887:SF341">
    <property type="entry name" value="NFX1-TYPE ZINC FINGER-CONTAINING PROTEIN 1"/>
    <property type="match status" value="1"/>
</dbReference>
<dbReference type="InterPro" id="IPR045055">
    <property type="entry name" value="DNA2/NAM7-like"/>
</dbReference>
<dbReference type="AlphaFoldDB" id="A0A6J2SX66"/>
<dbReference type="KEGG" id="dhe:111597177"/>
<dbReference type="GO" id="GO:0031048">
    <property type="term" value="P:regulatory ncRNA-mediated heterochromatin formation"/>
    <property type="evidence" value="ECO:0007669"/>
    <property type="project" value="TreeGrafter"/>
</dbReference>
<evidence type="ECO:0000259" key="1">
    <source>
        <dbReference type="Pfam" id="PF13086"/>
    </source>
</evidence>